<dbReference type="AlphaFoldDB" id="A0A0V0HBK5"/>
<protein>
    <submittedName>
        <fullName evidence="1">Putative ovule protein</fullName>
    </submittedName>
</protein>
<proteinExistence type="predicted"/>
<accession>A0A0V0HBK5</accession>
<name>A0A0V0HBK5_SOLCH</name>
<sequence length="109" mass="12839">MANWNSNIQCNDFALCRHLKLWFSKGWVKVKAFSVCLNAKKLFLSNYSVLIDDITLSTLQIVIQRLDHCQYSMFCPLGLKWSLNNIFVNFFCILIVDMDSSFYEYAYEK</sequence>
<evidence type="ECO:0000313" key="1">
    <source>
        <dbReference type="EMBL" id="JAP17571.1"/>
    </source>
</evidence>
<organism evidence="1">
    <name type="scientific">Solanum chacoense</name>
    <name type="common">Chaco potato</name>
    <dbReference type="NCBI Taxonomy" id="4108"/>
    <lineage>
        <taxon>Eukaryota</taxon>
        <taxon>Viridiplantae</taxon>
        <taxon>Streptophyta</taxon>
        <taxon>Embryophyta</taxon>
        <taxon>Tracheophyta</taxon>
        <taxon>Spermatophyta</taxon>
        <taxon>Magnoliopsida</taxon>
        <taxon>eudicotyledons</taxon>
        <taxon>Gunneridae</taxon>
        <taxon>Pentapetalae</taxon>
        <taxon>asterids</taxon>
        <taxon>lamiids</taxon>
        <taxon>Solanales</taxon>
        <taxon>Solanaceae</taxon>
        <taxon>Solanoideae</taxon>
        <taxon>Solaneae</taxon>
        <taxon>Solanum</taxon>
    </lineage>
</organism>
<dbReference type="EMBL" id="GEDG01022353">
    <property type="protein sequence ID" value="JAP17571.1"/>
    <property type="molecule type" value="Transcribed_RNA"/>
</dbReference>
<reference evidence="1" key="1">
    <citation type="submission" date="2015-12" db="EMBL/GenBank/DDBJ databases">
        <title>Gene expression during late stages of embryo sac development: a critical building block for successful pollen-pistil interactions.</title>
        <authorList>
            <person name="Liu Y."/>
            <person name="Joly V."/>
            <person name="Sabar M."/>
            <person name="Matton D.P."/>
        </authorList>
    </citation>
    <scope>NUCLEOTIDE SEQUENCE</scope>
</reference>